<accession>A0A9P0CTJ0</accession>
<comment type="similarity">
    <text evidence="1">Belongs to the DEAD box helicase family. DEAH subfamily.</text>
</comment>
<dbReference type="AlphaFoldDB" id="A0A9P0CTJ0"/>
<dbReference type="OrthoDB" id="5600252at2759"/>
<dbReference type="FunFam" id="1.20.120.1080:FF:000002">
    <property type="entry name" value="Putative ATP-dependent RNA helicase DHX36"/>
    <property type="match status" value="1"/>
</dbReference>
<dbReference type="Pfam" id="PF07717">
    <property type="entry name" value="OB_NTP_bind"/>
    <property type="match status" value="1"/>
</dbReference>
<feature type="domain" description="Helicase C-terminal" evidence="15">
    <location>
        <begin position="699"/>
        <end position="869"/>
    </location>
</feature>
<keyword evidence="4" id="KW-0547">Nucleotide-binding</keyword>
<name>A0A9P0CTJ0_9CUCU</name>
<dbReference type="EC" id="3.6.4.13" evidence="2"/>
<evidence type="ECO:0000256" key="12">
    <source>
        <dbReference type="PROSITE-ProRule" id="PRU00723"/>
    </source>
</evidence>
<dbReference type="Pfam" id="PF00270">
    <property type="entry name" value="DEAD"/>
    <property type="match status" value="1"/>
</dbReference>
<dbReference type="GO" id="GO:0003724">
    <property type="term" value="F:RNA helicase activity"/>
    <property type="evidence" value="ECO:0007669"/>
    <property type="project" value="UniProtKB-EC"/>
</dbReference>
<evidence type="ECO:0000256" key="7">
    <source>
        <dbReference type="ARBA" id="ARBA00022806"/>
    </source>
</evidence>
<dbReference type="InterPro" id="IPR000571">
    <property type="entry name" value="Znf_CCCH"/>
</dbReference>
<evidence type="ECO:0000256" key="1">
    <source>
        <dbReference type="ARBA" id="ARBA00008792"/>
    </source>
</evidence>
<dbReference type="Pfam" id="PF04408">
    <property type="entry name" value="WHD_HA2"/>
    <property type="match status" value="1"/>
</dbReference>
<comment type="catalytic activity">
    <reaction evidence="11">
        <text>ATP + H2O = ADP + phosphate + H(+)</text>
        <dbReference type="Rhea" id="RHEA:13065"/>
        <dbReference type="ChEBI" id="CHEBI:15377"/>
        <dbReference type="ChEBI" id="CHEBI:15378"/>
        <dbReference type="ChEBI" id="CHEBI:30616"/>
        <dbReference type="ChEBI" id="CHEBI:43474"/>
        <dbReference type="ChEBI" id="CHEBI:456216"/>
        <dbReference type="EC" id="3.6.4.13"/>
    </reaction>
</comment>
<evidence type="ECO:0000256" key="6">
    <source>
        <dbReference type="ARBA" id="ARBA00022801"/>
    </source>
</evidence>
<dbReference type="SMART" id="SM00487">
    <property type="entry name" value="DEXDc"/>
    <property type="match status" value="1"/>
</dbReference>
<keyword evidence="9" id="KW-0067">ATP-binding</keyword>
<evidence type="ECO:0000256" key="4">
    <source>
        <dbReference type="ARBA" id="ARBA00022741"/>
    </source>
</evidence>
<dbReference type="Proteomes" id="UP001153636">
    <property type="component" value="Chromosome 2"/>
</dbReference>
<evidence type="ECO:0000259" key="13">
    <source>
        <dbReference type="PROSITE" id="PS50103"/>
    </source>
</evidence>
<dbReference type="SUPFAM" id="SSF54495">
    <property type="entry name" value="UBC-like"/>
    <property type="match status" value="1"/>
</dbReference>
<dbReference type="FunFam" id="3.40.50.300:FF:000325">
    <property type="entry name" value="ATP-dependent RNA helicase DHX29"/>
    <property type="match status" value="1"/>
</dbReference>
<evidence type="ECO:0000256" key="3">
    <source>
        <dbReference type="ARBA" id="ARBA00022723"/>
    </source>
</evidence>
<dbReference type="InterPro" id="IPR014001">
    <property type="entry name" value="Helicase_ATP-bd"/>
</dbReference>
<dbReference type="SUPFAM" id="SSF52540">
    <property type="entry name" value="P-loop containing nucleoside triphosphate hydrolases"/>
    <property type="match status" value="1"/>
</dbReference>
<keyword evidence="10" id="KW-0175">Coiled coil</keyword>
<evidence type="ECO:0000256" key="9">
    <source>
        <dbReference type="ARBA" id="ARBA00022840"/>
    </source>
</evidence>
<organism evidence="16 17">
    <name type="scientific">Psylliodes chrysocephalus</name>
    <dbReference type="NCBI Taxonomy" id="3402493"/>
    <lineage>
        <taxon>Eukaryota</taxon>
        <taxon>Metazoa</taxon>
        <taxon>Ecdysozoa</taxon>
        <taxon>Arthropoda</taxon>
        <taxon>Hexapoda</taxon>
        <taxon>Insecta</taxon>
        <taxon>Pterygota</taxon>
        <taxon>Neoptera</taxon>
        <taxon>Endopterygota</taxon>
        <taxon>Coleoptera</taxon>
        <taxon>Polyphaga</taxon>
        <taxon>Cucujiformia</taxon>
        <taxon>Chrysomeloidea</taxon>
        <taxon>Chrysomelidae</taxon>
        <taxon>Galerucinae</taxon>
        <taxon>Alticini</taxon>
        <taxon>Psylliodes</taxon>
    </lineage>
</organism>
<dbReference type="Pfam" id="PF00642">
    <property type="entry name" value="zf-CCCH"/>
    <property type="match status" value="1"/>
</dbReference>
<dbReference type="SMART" id="SM00847">
    <property type="entry name" value="HA2"/>
    <property type="match status" value="1"/>
</dbReference>
<evidence type="ECO:0000313" key="17">
    <source>
        <dbReference type="Proteomes" id="UP001153636"/>
    </source>
</evidence>
<dbReference type="InterPro" id="IPR011545">
    <property type="entry name" value="DEAD/DEAH_box_helicase_dom"/>
</dbReference>
<dbReference type="CDD" id="cd23825">
    <property type="entry name" value="RWD_DHX57"/>
    <property type="match status" value="1"/>
</dbReference>
<evidence type="ECO:0000256" key="5">
    <source>
        <dbReference type="ARBA" id="ARBA00022771"/>
    </source>
</evidence>
<dbReference type="EMBL" id="OV651814">
    <property type="protein sequence ID" value="CAH1105973.1"/>
    <property type="molecule type" value="Genomic_DNA"/>
</dbReference>
<dbReference type="SMART" id="SM00490">
    <property type="entry name" value="HELICc"/>
    <property type="match status" value="1"/>
</dbReference>
<dbReference type="SUPFAM" id="SSF90229">
    <property type="entry name" value="CCCH zinc finger"/>
    <property type="match status" value="1"/>
</dbReference>
<dbReference type="PROSITE" id="PS50103">
    <property type="entry name" value="ZF_C3H1"/>
    <property type="match status" value="1"/>
</dbReference>
<feature type="zinc finger region" description="C3H1-type" evidence="12">
    <location>
        <begin position="223"/>
        <end position="250"/>
    </location>
</feature>
<dbReference type="GO" id="GO:0008270">
    <property type="term" value="F:zinc ion binding"/>
    <property type="evidence" value="ECO:0007669"/>
    <property type="project" value="UniProtKB-KW"/>
</dbReference>
<dbReference type="InterPro" id="IPR011709">
    <property type="entry name" value="DEAD-box_helicase_OB_fold"/>
</dbReference>
<dbReference type="GO" id="GO:0003723">
    <property type="term" value="F:RNA binding"/>
    <property type="evidence" value="ECO:0007669"/>
    <property type="project" value="TreeGrafter"/>
</dbReference>
<dbReference type="InterPro" id="IPR027417">
    <property type="entry name" value="P-loop_NTPase"/>
</dbReference>
<dbReference type="GO" id="GO:0016787">
    <property type="term" value="F:hydrolase activity"/>
    <property type="evidence" value="ECO:0007669"/>
    <property type="project" value="UniProtKB-KW"/>
</dbReference>
<keyword evidence="3 12" id="KW-0479">Metal-binding</keyword>
<dbReference type="InterPro" id="IPR048333">
    <property type="entry name" value="HA2_WH"/>
</dbReference>
<proteinExistence type="inferred from homology"/>
<dbReference type="CDD" id="cd18791">
    <property type="entry name" value="SF2_C_RHA"/>
    <property type="match status" value="1"/>
</dbReference>
<protein>
    <recommendedName>
        <fullName evidence="2">RNA helicase</fullName>
        <ecNumber evidence="2">3.6.4.13</ecNumber>
    </recommendedName>
</protein>
<reference evidence="16" key="1">
    <citation type="submission" date="2022-01" db="EMBL/GenBank/DDBJ databases">
        <authorList>
            <person name="King R."/>
        </authorList>
    </citation>
    <scope>NUCLEOTIDE SEQUENCE</scope>
</reference>
<feature type="domain" description="Helicase ATP-binding" evidence="14">
    <location>
        <begin position="424"/>
        <end position="593"/>
    </location>
</feature>
<keyword evidence="8 12" id="KW-0862">Zinc</keyword>
<keyword evidence="5 12" id="KW-0863">Zinc-finger</keyword>
<dbReference type="Gene3D" id="1.20.120.1080">
    <property type="match status" value="1"/>
</dbReference>
<dbReference type="InterPro" id="IPR006575">
    <property type="entry name" value="RWD_dom"/>
</dbReference>
<dbReference type="Pfam" id="PF05773">
    <property type="entry name" value="RWD"/>
    <property type="match status" value="1"/>
</dbReference>
<dbReference type="GO" id="GO:0005524">
    <property type="term" value="F:ATP binding"/>
    <property type="evidence" value="ECO:0007669"/>
    <property type="project" value="UniProtKB-KW"/>
</dbReference>
<dbReference type="InterPro" id="IPR007502">
    <property type="entry name" value="Helicase-assoc_dom"/>
</dbReference>
<evidence type="ECO:0000256" key="11">
    <source>
        <dbReference type="ARBA" id="ARBA00047984"/>
    </source>
</evidence>
<dbReference type="InterPro" id="IPR016135">
    <property type="entry name" value="UBQ-conjugating_enzyme/RWD"/>
</dbReference>
<dbReference type="Gene3D" id="3.10.110.10">
    <property type="entry name" value="Ubiquitin Conjugating Enzyme"/>
    <property type="match status" value="1"/>
</dbReference>
<evidence type="ECO:0000256" key="2">
    <source>
        <dbReference type="ARBA" id="ARBA00012552"/>
    </source>
</evidence>
<dbReference type="PANTHER" id="PTHR18934">
    <property type="entry name" value="ATP-DEPENDENT RNA HELICASE"/>
    <property type="match status" value="1"/>
</dbReference>
<dbReference type="Pfam" id="PF21010">
    <property type="entry name" value="HA2_C"/>
    <property type="match status" value="1"/>
</dbReference>
<dbReference type="InterPro" id="IPR059023">
    <property type="entry name" value="RNA_hel_CTD"/>
</dbReference>
<evidence type="ECO:0000259" key="15">
    <source>
        <dbReference type="PROSITE" id="PS51194"/>
    </source>
</evidence>
<sequence length="1239" mass="142633">MNGENAIDKSDFFLKEIPNVKIGAPSAAVQRKIVKEELQFLNLSDVLQEKIMDTLRYIYGPDFKLDDISAYQESKSNLLKKYWVGRGSLVVKGGVDFSQSKDEPTEEADRLRQFGLMRLESYGFHKNHSSEAYNYCKGDIDDSVYLLYHKYFNWDKPRREIEHELSDKELLEQRLDEKSSLESIYEKTFSCKTDNVWILTLKLDFLVNMFHNKEIVQKKIVKKDTREKCRNMLKGHCKFGDKCRFSHEIDKEVPDINSHLNNFLFELEFRFPPTTQYPYEPPLIFLKTNAVLPPLVNLHICKRLYEEAKILAEDGVPCVYSITELLQNEEEIKQHLKEEINFIHPNQKLFDEKKFVDRPTMRPSHFTKGNVGRTHKKLLNLEQLRRDDKRLVESFLSRTRDEKYKKMLNARKDLPAWTLKKDILNTISQSPVVVVSGETGCGKSTQVPQFILDEWIKNYNTDNRHVEIVCTQPRRISAIGVAERVADERTERIGNTVGYQIRLESKMSSNTRLSFCTTGILLRRLEGEPTLPNVTHIIVDEVHERSEESDFLLLILKELLQIRTDLKVILMSATLNASLFSEYFGSIPVVNIPGRTFPVEQYFLEDIMETTGYVLEDGSEYCRKLKNDDDYIEVMMAANELNYTTNRPRDNVRDENLHATQILARYQNYSLSTCKNIYLQDPDKINYDFIEYIMEWIVHGDHRYPRTGTILIFLPGISEITTLYDQLNFHKEFGKRSGKYILLPLHSSLSSEEQAAIFRKPNAGQRKIVISTNLAETSVTIDDCVFVIDSGKMKEKRFDPNRNMESLETTWVTRANALQRKGRAGRVMSGVCIHLYTGHRFKYNILSEPIPEINRIPLEQLILNIKVLQNFENRDVIEVLEAFIEPPTTENILTAVKRLENVGALDKDSNLTPLGHHLATLPVDVRIGKLILYGAMFGCVDAALTMAACLSSKSPFICPFGKREEANKKKQAFAAGISDHITTLVAYKKFLQMYKKSTVGARNFANENFLSFRTLTTIADIKKQFLELLVDIGFVPINLSVKKRLGWDDVLEVTGPEFNKNGENVRLLSAILCAALYPNVVKILTPSKSFIMSAAGAVPKENEAKDLRFATVQETVFMHPSSVNYKLKYFPSPYLVYQEKIQTSKIFFRDCTMVPVLPLILFSSYDLNVSIQGGNTFIVLEDGWIVFQVEEHRIAEMIKLIRQELFNLLEEKIRDPLLNLLHNDRGEKIISTILGLINA</sequence>
<dbReference type="PANTHER" id="PTHR18934:SF145">
    <property type="entry name" value="ATP-DEPENDENT RNA HELICASE DHX57-RELATED"/>
    <property type="match status" value="1"/>
</dbReference>
<dbReference type="InterPro" id="IPR036855">
    <property type="entry name" value="Znf_CCCH_sf"/>
</dbReference>
<dbReference type="FunFam" id="3.40.50.300:FF:001214">
    <property type="entry name" value="DExH-box ATP-dependent RNA helicase"/>
    <property type="match status" value="1"/>
</dbReference>
<evidence type="ECO:0000256" key="8">
    <source>
        <dbReference type="ARBA" id="ARBA00022833"/>
    </source>
</evidence>
<keyword evidence="6" id="KW-0378">Hydrolase</keyword>
<gene>
    <name evidence="16" type="ORF">PSYICH_LOCUS6913</name>
</gene>
<dbReference type="SMART" id="SM00356">
    <property type="entry name" value="ZnF_C3H1"/>
    <property type="match status" value="1"/>
</dbReference>
<keyword evidence="17" id="KW-1185">Reference proteome</keyword>
<evidence type="ECO:0000256" key="10">
    <source>
        <dbReference type="ARBA" id="ARBA00023054"/>
    </source>
</evidence>
<dbReference type="Pfam" id="PF26026">
    <property type="entry name" value="RNA_hel_CTD"/>
    <property type="match status" value="1"/>
</dbReference>
<dbReference type="Pfam" id="PF00271">
    <property type="entry name" value="Helicase_C"/>
    <property type="match status" value="1"/>
</dbReference>
<feature type="domain" description="C3H1-type" evidence="13">
    <location>
        <begin position="223"/>
        <end position="250"/>
    </location>
</feature>
<keyword evidence="7" id="KW-0347">Helicase</keyword>
<evidence type="ECO:0000313" key="16">
    <source>
        <dbReference type="EMBL" id="CAH1105973.1"/>
    </source>
</evidence>
<dbReference type="PROSITE" id="PS51194">
    <property type="entry name" value="HELICASE_CTER"/>
    <property type="match status" value="1"/>
</dbReference>
<dbReference type="InterPro" id="IPR001650">
    <property type="entry name" value="Helicase_C-like"/>
</dbReference>
<evidence type="ECO:0000259" key="14">
    <source>
        <dbReference type="PROSITE" id="PS51192"/>
    </source>
</evidence>
<dbReference type="PROSITE" id="PS51192">
    <property type="entry name" value="HELICASE_ATP_BIND_1"/>
    <property type="match status" value="1"/>
</dbReference>
<dbReference type="Gene3D" id="3.40.50.300">
    <property type="entry name" value="P-loop containing nucleotide triphosphate hydrolases"/>
    <property type="match status" value="2"/>
</dbReference>